<protein>
    <submittedName>
        <fullName evidence="2">Uncharacterized protein</fullName>
    </submittedName>
</protein>
<dbReference type="Proteomes" id="UP001282363">
    <property type="component" value="Unassembled WGS sequence"/>
</dbReference>
<evidence type="ECO:0000256" key="1">
    <source>
        <dbReference type="SAM" id="MobiDB-lite"/>
    </source>
</evidence>
<reference evidence="2 5" key="1">
    <citation type="submission" date="2023-10" db="EMBL/GenBank/DDBJ databases">
        <title>Genome sequences of Mycoplasma ovipneumoniae isolated from goats.</title>
        <authorList>
            <person name="Spergser J."/>
        </authorList>
    </citation>
    <scope>NUCLEOTIDE SEQUENCE</scope>
    <source>
        <strain evidence="4 5">1N</strain>
        <strain evidence="2">5N</strain>
        <strain evidence="3">GL19</strain>
    </source>
</reference>
<sequence length="40" mass="4793">MRKIRKLQMQKRREARRLKTSKAAKKLNAKLQLLAEKSLE</sequence>
<dbReference type="RefSeq" id="WP_276264581.1">
    <property type="nucleotide sequence ID" value="NZ_CP134941.1"/>
</dbReference>
<dbReference type="Proteomes" id="UP001275471">
    <property type="component" value="Unassembled WGS sequence"/>
</dbReference>
<evidence type="ECO:0000313" key="2">
    <source>
        <dbReference type="EMBL" id="MDW2892934.1"/>
    </source>
</evidence>
<organism evidence="2 6">
    <name type="scientific">Mesomycoplasma ovipneumoniae</name>
    <dbReference type="NCBI Taxonomy" id="29562"/>
    <lineage>
        <taxon>Bacteria</taxon>
        <taxon>Bacillati</taxon>
        <taxon>Mycoplasmatota</taxon>
        <taxon>Mycoplasmoidales</taxon>
        <taxon>Metamycoplasmataceae</taxon>
        <taxon>Mesomycoplasma</taxon>
    </lineage>
</organism>
<dbReference type="EMBL" id="JAWPFF010000029">
    <property type="protein sequence ID" value="MDW2908784.1"/>
    <property type="molecule type" value="Genomic_DNA"/>
</dbReference>
<evidence type="ECO:0000313" key="4">
    <source>
        <dbReference type="EMBL" id="MDW2908784.1"/>
    </source>
</evidence>
<evidence type="ECO:0000313" key="5">
    <source>
        <dbReference type="Proteomes" id="UP001275471"/>
    </source>
</evidence>
<keyword evidence="5" id="KW-1185">Reference proteome</keyword>
<feature type="region of interest" description="Disordered" evidence="1">
    <location>
        <begin position="1"/>
        <end position="23"/>
    </location>
</feature>
<name>A0AAJ2P720_9BACT</name>
<evidence type="ECO:0000313" key="3">
    <source>
        <dbReference type="EMBL" id="MDW2906660.1"/>
    </source>
</evidence>
<dbReference type="EMBL" id="JAWPFE010000020">
    <property type="protein sequence ID" value="MDW2892934.1"/>
    <property type="molecule type" value="Genomic_DNA"/>
</dbReference>
<dbReference type="AlphaFoldDB" id="A0AAJ2P720"/>
<evidence type="ECO:0000313" key="6">
    <source>
        <dbReference type="Proteomes" id="UP001281777"/>
    </source>
</evidence>
<accession>A0AAJ2P720</accession>
<proteinExistence type="predicted"/>
<dbReference type="Proteomes" id="UP001281777">
    <property type="component" value="Unassembled WGS sequence"/>
</dbReference>
<comment type="caution">
    <text evidence="2">The sequence shown here is derived from an EMBL/GenBank/DDBJ whole genome shotgun (WGS) entry which is preliminary data.</text>
</comment>
<gene>
    <name evidence="3" type="ORF">R7U65_03480</name>
    <name evidence="4" type="ORF">R7V75_03570</name>
    <name evidence="2" type="ORF">R7W54_03030</name>
</gene>
<dbReference type="EMBL" id="JAWPFH010000019">
    <property type="protein sequence ID" value="MDW2906660.1"/>
    <property type="molecule type" value="Genomic_DNA"/>
</dbReference>